<protein>
    <submittedName>
        <fullName evidence="1">Uncharacterized protein</fullName>
    </submittedName>
</protein>
<reference evidence="1" key="1">
    <citation type="submission" date="2005-10" db="EMBL/GenBank/DDBJ databases">
        <title>Complete sequence of chromosome 2 of Burkholderia sp. 383.</title>
        <authorList>
            <consortium name="US DOE Joint Genome Institute"/>
            <person name="Copeland A."/>
            <person name="Lucas S."/>
            <person name="Lapidus A."/>
            <person name="Barry K."/>
            <person name="Detter J.C."/>
            <person name="Glavina T."/>
            <person name="Hammon N."/>
            <person name="Israni S."/>
            <person name="Pitluck S."/>
            <person name="Chain P."/>
            <person name="Malfatti S."/>
            <person name="Shin M."/>
            <person name="Vergez L."/>
            <person name="Schmutz J."/>
            <person name="Larimer F."/>
            <person name="Land M."/>
            <person name="Kyrpides N."/>
            <person name="Lykidis A."/>
            <person name="Richardson P."/>
        </authorList>
    </citation>
    <scope>NUCLEOTIDE SEQUENCE [LARGE SCALE GENOMIC DNA]</scope>
    <source>
        <strain evidence="1">383</strain>
    </source>
</reference>
<evidence type="ECO:0000313" key="2">
    <source>
        <dbReference type="Proteomes" id="UP000002705"/>
    </source>
</evidence>
<dbReference type="PATRIC" id="fig|482957.22.peg.4723"/>
<evidence type="ECO:0000313" key="1">
    <source>
        <dbReference type="EMBL" id="ABB11176.1"/>
    </source>
</evidence>
<proteinExistence type="predicted"/>
<dbReference type="KEGG" id="bur:Bcep18194_B1062"/>
<dbReference type="HOGENOM" id="CLU_168807_0_0_4"/>
<gene>
    <name evidence="1" type="ordered locus">Bcep18194_B1062</name>
</gene>
<keyword evidence="2" id="KW-1185">Reference proteome</keyword>
<dbReference type="AlphaFoldDB" id="Q398D5"/>
<dbReference type="Proteomes" id="UP000002705">
    <property type="component" value="Chromosome 2"/>
</dbReference>
<sequence length="98" mass="10551">MAEARRIPARSFRHAPSVADAVRKGAGAKRVTVFDPSFEPSLHVFEQDGGWQWALTVKRATGVGVKVVAFSQEGFRGEAEAYAAGQLARAEYDDAVTA</sequence>
<accession>Q398D5</accession>
<name>Q398D5_BURL3</name>
<dbReference type="EMBL" id="CP000152">
    <property type="protein sequence ID" value="ABB11176.1"/>
    <property type="molecule type" value="Genomic_DNA"/>
</dbReference>
<organism evidence="1 2">
    <name type="scientific">Burkholderia lata (strain ATCC 17760 / DSM 23089 / LMG 22485 / NCIMB 9086 / R18194 / 383)</name>
    <dbReference type="NCBI Taxonomy" id="482957"/>
    <lineage>
        <taxon>Bacteria</taxon>
        <taxon>Pseudomonadati</taxon>
        <taxon>Pseudomonadota</taxon>
        <taxon>Betaproteobacteria</taxon>
        <taxon>Burkholderiales</taxon>
        <taxon>Burkholderiaceae</taxon>
        <taxon>Burkholderia</taxon>
        <taxon>Burkholderia cepacia complex</taxon>
    </lineage>
</organism>